<dbReference type="Gene3D" id="3.40.50.1820">
    <property type="entry name" value="alpha/beta hydrolase"/>
    <property type="match status" value="1"/>
</dbReference>
<comment type="caution">
    <text evidence="3">The sequence shown here is derived from an EMBL/GenBank/DDBJ whole genome shotgun (WGS) entry which is preliminary data.</text>
</comment>
<evidence type="ECO:0000313" key="3">
    <source>
        <dbReference type="EMBL" id="GAA4743280.1"/>
    </source>
</evidence>
<keyword evidence="4" id="KW-1185">Reference proteome</keyword>
<keyword evidence="1" id="KW-0378">Hydrolase</keyword>
<dbReference type="InterPro" id="IPR029058">
    <property type="entry name" value="AB_hydrolase_fold"/>
</dbReference>
<name>A0ABP8YZR4_9ACTN</name>
<dbReference type="InterPro" id="IPR000675">
    <property type="entry name" value="Cutinase/axe"/>
</dbReference>
<proteinExistence type="predicted"/>
<keyword evidence="2" id="KW-0732">Signal</keyword>
<dbReference type="Proteomes" id="UP001500822">
    <property type="component" value="Unassembled WGS sequence"/>
</dbReference>
<accession>A0ABP8YZR4</accession>
<evidence type="ECO:0008006" key="5">
    <source>
        <dbReference type="Google" id="ProtNLM"/>
    </source>
</evidence>
<evidence type="ECO:0000313" key="4">
    <source>
        <dbReference type="Proteomes" id="UP001500822"/>
    </source>
</evidence>
<feature type="chain" id="PRO_5046297006" description="PE-PPE domain-containing protein" evidence="2">
    <location>
        <begin position="21"/>
        <end position="341"/>
    </location>
</feature>
<gene>
    <name evidence="3" type="ORF">GCM10023217_10030</name>
</gene>
<reference evidence="4" key="1">
    <citation type="journal article" date="2019" name="Int. J. Syst. Evol. Microbiol.">
        <title>The Global Catalogue of Microorganisms (GCM) 10K type strain sequencing project: providing services to taxonomists for standard genome sequencing and annotation.</title>
        <authorList>
            <consortium name="The Broad Institute Genomics Platform"/>
            <consortium name="The Broad Institute Genome Sequencing Center for Infectious Disease"/>
            <person name="Wu L."/>
            <person name="Ma J."/>
        </authorList>
    </citation>
    <scope>NUCLEOTIDE SEQUENCE [LARGE SCALE GENOMIC DNA]</scope>
    <source>
        <strain evidence="4">JCM 18077</strain>
    </source>
</reference>
<evidence type="ECO:0000256" key="1">
    <source>
        <dbReference type="ARBA" id="ARBA00022801"/>
    </source>
</evidence>
<organism evidence="3 4">
    <name type="scientific">Gordonia alkaliphila</name>
    <dbReference type="NCBI Taxonomy" id="1053547"/>
    <lineage>
        <taxon>Bacteria</taxon>
        <taxon>Bacillati</taxon>
        <taxon>Actinomycetota</taxon>
        <taxon>Actinomycetes</taxon>
        <taxon>Mycobacteriales</taxon>
        <taxon>Gordoniaceae</taxon>
        <taxon>Gordonia</taxon>
    </lineage>
</organism>
<protein>
    <recommendedName>
        <fullName evidence="5">PE-PPE domain-containing protein</fullName>
    </recommendedName>
</protein>
<dbReference type="SUPFAM" id="SSF53474">
    <property type="entry name" value="alpha/beta-Hydrolases"/>
    <property type="match status" value="1"/>
</dbReference>
<dbReference type="Pfam" id="PF01083">
    <property type="entry name" value="Cutinase"/>
    <property type="match status" value="1"/>
</dbReference>
<feature type="signal peptide" evidence="2">
    <location>
        <begin position="1"/>
        <end position="20"/>
    </location>
</feature>
<dbReference type="EMBL" id="BAABIE010000003">
    <property type="protein sequence ID" value="GAA4743280.1"/>
    <property type="molecule type" value="Genomic_DNA"/>
</dbReference>
<sequence length="341" mass="34875">MAVLALALLAPAATVAGTMAAGSAAAGGCPDTKEFAVGGVGDTHGQHVPGAPRDATGIVYPASLAPVGLTPGDVSAARGERALNSQARAFRARCPESAIHVTGYSFGALVAGNVRDDWNRDPKMRQNTSFTLVADPRADHGAMAKLPSVIPGFTHTGPRPAAAIPTSSVCRAAADFVCYVGNPLENPLPLINGLLGYAAGDHGYRRSEVSDVPGEHTVAGPTRVGAPVDLAATDGSEPAPLLSLEVTVQVNLAVLPNPAELEPVLAVAQDIARTVAPELVPPAELSLTRYIPTPLRDYAPPVLAGAVPEELGSVVLPPLPTIREAHEDETPQAAAQQTATQ</sequence>
<evidence type="ECO:0000256" key="2">
    <source>
        <dbReference type="SAM" id="SignalP"/>
    </source>
</evidence>